<dbReference type="AlphaFoldDB" id="A0A8S2P7R2"/>
<evidence type="ECO:0000313" key="3">
    <source>
        <dbReference type="EMBL" id="CAF4039285.1"/>
    </source>
</evidence>
<reference evidence="3" key="1">
    <citation type="submission" date="2021-02" db="EMBL/GenBank/DDBJ databases">
        <authorList>
            <person name="Nowell W R."/>
        </authorList>
    </citation>
    <scope>NUCLEOTIDE SEQUENCE</scope>
</reference>
<evidence type="ECO:0000313" key="2">
    <source>
        <dbReference type="EMBL" id="CAF1231248.1"/>
    </source>
</evidence>
<feature type="region of interest" description="Disordered" evidence="1">
    <location>
        <begin position="1166"/>
        <end position="1189"/>
    </location>
</feature>
<gene>
    <name evidence="2" type="ORF">OVA965_LOCUS25388</name>
    <name evidence="3" type="ORF">TMI583_LOCUS26115</name>
</gene>
<dbReference type="EMBL" id="CAJNOK010015737">
    <property type="protein sequence ID" value="CAF1231248.1"/>
    <property type="molecule type" value="Genomic_DNA"/>
</dbReference>
<feature type="compositionally biased region" description="Polar residues" evidence="1">
    <location>
        <begin position="839"/>
        <end position="852"/>
    </location>
</feature>
<feature type="compositionally biased region" description="Basic residues" evidence="1">
    <location>
        <begin position="938"/>
        <end position="956"/>
    </location>
</feature>
<dbReference type="Proteomes" id="UP000682733">
    <property type="component" value="Unassembled WGS sequence"/>
</dbReference>
<feature type="compositionally biased region" description="Acidic residues" evidence="1">
    <location>
        <begin position="960"/>
        <end position="969"/>
    </location>
</feature>
<name>A0A8S2P7R2_9BILA</name>
<organism evidence="3 4">
    <name type="scientific">Didymodactylos carnosus</name>
    <dbReference type="NCBI Taxonomy" id="1234261"/>
    <lineage>
        <taxon>Eukaryota</taxon>
        <taxon>Metazoa</taxon>
        <taxon>Spiralia</taxon>
        <taxon>Gnathifera</taxon>
        <taxon>Rotifera</taxon>
        <taxon>Eurotatoria</taxon>
        <taxon>Bdelloidea</taxon>
        <taxon>Philodinida</taxon>
        <taxon>Philodinidae</taxon>
        <taxon>Didymodactylos</taxon>
    </lineage>
</organism>
<dbReference type="EMBL" id="CAJOBA010037282">
    <property type="protein sequence ID" value="CAF4039285.1"/>
    <property type="molecule type" value="Genomic_DNA"/>
</dbReference>
<dbReference type="Proteomes" id="UP000677228">
    <property type="component" value="Unassembled WGS sequence"/>
</dbReference>
<proteinExistence type="predicted"/>
<comment type="caution">
    <text evidence="3">The sequence shown here is derived from an EMBL/GenBank/DDBJ whole genome shotgun (WGS) entry which is preliminary data.</text>
</comment>
<protein>
    <submittedName>
        <fullName evidence="3">Uncharacterized protein</fullName>
    </submittedName>
</protein>
<dbReference type="PANTHER" id="PTHR46579">
    <property type="entry name" value="F5/8 TYPE C DOMAIN-CONTAINING PROTEIN-RELATED"/>
    <property type="match status" value="1"/>
</dbReference>
<dbReference type="PANTHER" id="PTHR46579:SF1">
    <property type="entry name" value="F5_8 TYPE C DOMAIN-CONTAINING PROTEIN"/>
    <property type="match status" value="1"/>
</dbReference>
<sequence>MSYPQVAYTKKVSRQRQIRNKQKLSYQQMVYSSSESEADSMNDEMDDSQCQLLDEEVTTTVRQIETEDYLGDCYLPNGDDNVQVHDDMFELDYTPPLYPQSTIRTGQAVKRLMTFFIKSNFDKRKIIRMMCLIKSILPTPNKLPTTLKQILKIFGKTPSFITKFYCNNCLALTTKRNGHHYCTNSSCTLADLQLSKRQLTEIVIMNIREKLQSIVRRNFSLFSGHEELFPAFDIPSGTRYQSTTKKTIHPITLNIHADVSCIKPDVNLFLEDIIGQLTDLSQNGTTIFVNDYEFKIYVKTQMFISDLPAKSLFMKTINFNGYYACTNCITEAKAVEAKVASGRSRRTSVAGIKGLSSLLKVLHYPVDVVYDYMHLICLNHVPTLIKRFTGILSKNDIDKIDSILSAIRLPHDVNVRYNYSIQSINDWKAKDNRLFILNLGLPILVQYLPILYSSHFAIYCMFITILHCPKTIEEIQLADRLIHYYCQTSSKVYDPKIELYSLHAHLHLPAQVLIMFLRQQLPNIVCSFVLDHGGLAFTSSFCFESAIRSIKNKSHGTKNLGSQIGYWCDIDTIIPLNEFELMSPSLVDEIKLDSDLLKAHRGILTKKFNDLQQDITTIKLYLRFKDKFVTYHSFLYGKRFTCISYLISYNDNYQQIQYGNIIIFYIFNDVWYSLIQQYHRADINISDFLEIPNELKEIIDLFYPICFLSDTFVIIPMSSKTNSYQRPYLTQRVSTEKKRYSCIAYLDEPSKYSIVDSKRLANIDDRGYGIIKELGKSYNIHVEQTGTQESMEKYGCLLEKAMQSQMHEEVPSDCEEWRAKQRKENQSKALSTPLRPSLKSKSSNKQPKQTLSPAPKEFSLKDIFFGQTPPSSLLSQSGSSDNTRQSRAHIQGEKEANHDSSSSDDDEDENSKLTIDIEEDLADDLPSSSIRLPPTTTSKKRASKSKKKTPIAKRLRFTMNDDDDEKDDEEQQLDLQQTVNYVKQVNANVLKMQKQQEKLAVTLGRQNTFLNNLCKNQKKLAKSLARRKIPVFLEEDDENAIDQNSTDYVSTYTRSDGLVVELLKVYGTKENTVKYALKLIDALFIDKQDLQNADSKKIDEDPRVKAICGAIKQKFNFSVEEMSIIWPPVHDSILSKRRNQGKILKANVTQNESTSTTLTLQAVNHNNNEQQDETGAGEQQHETDEDEQT</sequence>
<evidence type="ECO:0000313" key="4">
    <source>
        <dbReference type="Proteomes" id="UP000682733"/>
    </source>
</evidence>
<evidence type="ECO:0000256" key="1">
    <source>
        <dbReference type="SAM" id="MobiDB-lite"/>
    </source>
</evidence>
<accession>A0A8S2P7R2</accession>
<feature type="region of interest" description="Disordered" evidence="1">
    <location>
        <begin position="807"/>
        <end position="969"/>
    </location>
</feature>
<feature type="compositionally biased region" description="Low complexity" evidence="1">
    <location>
        <begin position="866"/>
        <end position="880"/>
    </location>
</feature>
<feature type="compositionally biased region" description="Basic and acidic residues" evidence="1">
    <location>
        <begin position="807"/>
        <end position="826"/>
    </location>
</feature>